<reference evidence="3 5" key="1">
    <citation type="submission" date="2018-06" db="EMBL/GenBank/DDBJ databases">
        <authorList>
            <consortium name="Pathogen Informatics"/>
            <person name="Doyle S."/>
        </authorList>
    </citation>
    <scope>NUCLEOTIDE SEQUENCE [LARGE SCALE GENOMIC DNA]</scope>
    <source>
        <strain evidence="3 5">NCTC10597</strain>
    </source>
</reference>
<dbReference type="RefSeq" id="WP_166636154.1">
    <property type="nucleotide sequence ID" value="NZ_BJUE01000070.1"/>
</dbReference>
<evidence type="ECO:0000313" key="5">
    <source>
        <dbReference type="Proteomes" id="UP000254330"/>
    </source>
</evidence>
<evidence type="ECO:0000256" key="1">
    <source>
        <dbReference type="SAM" id="SignalP"/>
    </source>
</evidence>
<dbReference type="GO" id="GO:0046677">
    <property type="term" value="P:response to antibiotic"/>
    <property type="evidence" value="ECO:0007669"/>
    <property type="project" value="InterPro"/>
</dbReference>
<feature type="signal peptide" evidence="1">
    <location>
        <begin position="1"/>
        <end position="23"/>
    </location>
</feature>
<dbReference type="PANTHER" id="PTHR35333:SF3">
    <property type="entry name" value="BETA-LACTAMASE-TYPE TRANSPEPTIDASE FOLD CONTAINING PROTEIN"/>
    <property type="match status" value="1"/>
</dbReference>
<reference evidence="4 6" key="2">
    <citation type="submission" date="2019-03" db="EMBL/GenBank/DDBJ databases">
        <title>Genomic Encyclopedia of Type Strains, Phase IV (KMG-IV): sequencing the most valuable type-strain genomes for metagenomic binning, comparative biology and taxonomic classification.</title>
        <authorList>
            <person name="Goeker M."/>
        </authorList>
    </citation>
    <scope>NUCLEOTIDE SEQUENCE [LARGE SCALE GENOMIC DNA]</scope>
    <source>
        <strain evidence="4 6">DSM 20580</strain>
    </source>
</reference>
<dbReference type="EMBL" id="SNZG01000057">
    <property type="protein sequence ID" value="TDR33282.1"/>
    <property type="molecule type" value="Genomic_DNA"/>
</dbReference>
<feature type="domain" description="Beta-lactamase class A catalytic" evidence="2">
    <location>
        <begin position="50"/>
        <end position="249"/>
    </location>
</feature>
<proteinExistence type="predicted"/>
<keyword evidence="6" id="KW-1185">Reference proteome</keyword>
<dbReference type="InterPro" id="IPR012338">
    <property type="entry name" value="Beta-lactam/transpept-like"/>
</dbReference>
<dbReference type="Pfam" id="PF13354">
    <property type="entry name" value="Beta-lactamase2"/>
    <property type="match status" value="1"/>
</dbReference>
<dbReference type="SUPFAM" id="SSF56601">
    <property type="entry name" value="beta-lactamase/transpeptidase-like"/>
    <property type="match status" value="1"/>
</dbReference>
<dbReference type="PANTHER" id="PTHR35333">
    <property type="entry name" value="BETA-LACTAMASE"/>
    <property type="match status" value="1"/>
</dbReference>
<dbReference type="GO" id="GO:0008800">
    <property type="term" value="F:beta-lactamase activity"/>
    <property type="evidence" value="ECO:0007669"/>
    <property type="project" value="UniProtKB-EC"/>
</dbReference>
<evidence type="ECO:0000313" key="6">
    <source>
        <dbReference type="Proteomes" id="UP000294641"/>
    </source>
</evidence>
<dbReference type="EC" id="3.5.2.6" evidence="3"/>
<dbReference type="GO" id="GO:0030655">
    <property type="term" value="P:beta-lactam antibiotic catabolic process"/>
    <property type="evidence" value="ECO:0007669"/>
    <property type="project" value="InterPro"/>
</dbReference>
<evidence type="ECO:0000313" key="3">
    <source>
        <dbReference type="EMBL" id="STX08623.1"/>
    </source>
</evidence>
<comment type="caution">
    <text evidence="3">The sequence shown here is derived from an EMBL/GenBank/DDBJ whole genome shotgun (WGS) entry which is preliminary data.</text>
</comment>
<sequence>MKKIFSLLLIILFFNMSPLTSLASSSTTFNSSVKNDLDHYLEKVGGEVSITYENMISQEKYTYRPDATYFAASTVKLPLALYIMELADAQEIDLNQKLTYQNHHYVGGSGVIQNDSFGTQFTIKELLSKSMKYSDNIAFAMLVERVGQHNFSEYMNNLGARNNATEAYSYTSTNDLNIFAKKLYSYSFRSDHGQLLDDYLQNTVYNDALPQRLGELQVAHKVGMMPIDQVSHDYGVVYAKSPYTLSVMTYGFDYAYSNEVIADITEIIHKNHEAFNKRNDLSIIDRIKIAFITITHQPN</sequence>
<dbReference type="AlphaFoldDB" id="A0A8B4Q7E8"/>
<keyword evidence="3" id="KW-0378">Hydrolase</keyword>
<gene>
    <name evidence="3" type="primary">penP</name>
    <name evidence="4" type="ORF">DFR61_1579</name>
    <name evidence="3" type="ORF">NCTC10597_00289</name>
</gene>
<dbReference type="InterPro" id="IPR000871">
    <property type="entry name" value="Beta-lactam_class-A"/>
</dbReference>
<keyword evidence="1" id="KW-0732">Signal</keyword>
<dbReference type="Proteomes" id="UP000294641">
    <property type="component" value="Unassembled WGS sequence"/>
</dbReference>
<accession>A0A8B4Q7E8</accession>
<protein>
    <submittedName>
        <fullName evidence="3 4">Beta-lactamase</fullName>
        <ecNumber evidence="3">3.5.2.6</ecNumber>
    </submittedName>
</protein>
<dbReference type="InterPro" id="IPR045155">
    <property type="entry name" value="Beta-lactam_cat"/>
</dbReference>
<dbReference type="EMBL" id="UGNP01000001">
    <property type="protein sequence ID" value="STX08623.1"/>
    <property type="molecule type" value="Genomic_DNA"/>
</dbReference>
<name>A0A8B4Q7E8_9BACL</name>
<evidence type="ECO:0000259" key="2">
    <source>
        <dbReference type="Pfam" id="PF13354"/>
    </source>
</evidence>
<feature type="chain" id="PRO_5032429916" evidence="1">
    <location>
        <begin position="24"/>
        <end position="299"/>
    </location>
</feature>
<dbReference type="Proteomes" id="UP000254330">
    <property type="component" value="Unassembled WGS sequence"/>
</dbReference>
<evidence type="ECO:0000313" key="4">
    <source>
        <dbReference type="EMBL" id="TDR33282.1"/>
    </source>
</evidence>
<dbReference type="Gene3D" id="3.40.710.10">
    <property type="entry name" value="DD-peptidase/beta-lactamase superfamily"/>
    <property type="match status" value="1"/>
</dbReference>
<organism evidence="3 5">
    <name type="scientific">Kurthia zopfii</name>
    <dbReference type="NCBI Taxonomy" id="1650"/>
    <lineage>
        <taxon>Bacteria</taxon>
        <taxon>Bacillati</taxon>
        <taxon>Bacillota</taxon>
        <taxon>Bacilli</taxon>
        <taxon>Bacillales</taxon>
        <taxon>Caryophanaceae</taxon>
        <taxon>Kurthia</taxon>
    </lineage>
</organism>